<gene>
    <name evidence="1" type="ORF">B9T62_05170</name>
</gene>
<dbReference type="Proteomes" id="UP000249890">
    <property type="component" value="Chromosome"/>
</dbReference>
<organism evidence="1 2">
    <name type="scientific">Paenibacillus donghaensis</name>
    <dbReference type="NCBI Taxonomy" id="414771"/>
    <lineage>
        <taxon>Bacteria</taxon>
        <taxon>Bacillati</taxon>
        <taxon>Bacillota</taxon>
        <taxon>Bacilli</taxon>
        <taxon>Bacillales</taxon>
        <taxon>Paenibacillaceae</taxon>
        <taxon>Paenibacillus</taxon>
    </lineage>
</organism>
<proteinExistence type="predicted"/>
<sequence>MDSEYPVFIAAQMLRFVNQDSYLTLVYRDFLKRGHASEKALEILFNGNVLEDSVMTREYELYAKEGERK</sequence>
<protein>
    <submittedName>
        <fullName evidence="1">Uncharacterized protein</fullName>
    </submittedName>
</protein>
<dbReference type="AlphaFoldDB" id="A0A2Z2K683"/>
<keyword evidence="2" id="KW-1185">Reference proteome</keyword>
<dbReference type="RefSeq" id="WP_087914266.1">
    <property type="nucleotide sequence ID" value="NZ_CP021780.1"/>
</dbReference>
<evidence type="ECO:0000313" key="2">
    <source>
        <dbReference type="Proteomes" id="UP000249890"/>
    </source>
</evidence>
<dbReference type="KEGG" id="pdh:B9T62_05170"/>
<reference evidence="1 2" key="1">
    <citation type="submission" date="2017-06" db="EMBL/GenBank/DDBJ databases">
        <title>Complete genome sequence of Paenibacillus donghaensis KCTC 13049T isolated from East Sea sediment, South Korea.</title>
        <authorList>
            <person name="Jung B.K."/>
            <person name="Hong S.-J."/>
            <person name="Shin J.-H."/>
        </authorList>
    </citation>
    <scope>NUCLEOTIDE SEQUENCE [LARGE SCALE GENOMIC DNA]</scope>
    <source>
        <strain evidence="1 2">KCTC 13049</strain>
    </source>
</reference>
<name>A0A2Z2K683_9BACL</name>
<dbReference type="EMBL" id="CP021780">
    <property type="protein sequence ID" value="ASA20244.1"/>
    <property type="molecule type" value="Genomic_DNA"/>
</dbReference>
<accession>A0A2Z2K683</accession>
<evidence type="ECO:0000313" key="1">
    <source>
        <dbReference type="EMBL" id="ASA20244.1"/>
    </source>
</evidence>